<dbReference type="UniPathway" id="UPA00331">
    <property type="reaction ID" value="UER00451"/>
</dbReference>
<evidence type="ECO:0000313" key="5">
    <source>
        <dbReference type="EMBL" id="CCC48595.1"/>
    </source>
</evidence>
<keyword evidence="5" id="KW-0456">Lyase</keyword>
<dbReference type="GO" id="GO:0008295">
    <property type="term" value="P:spermidine biosynthetic process"/>
    <property type="evidence" value="ECO:0007669"/>
    <property type="project" value="UniProtKB-KW"/>
</dbReference>
<keyword evidence="3" id="KW-0745">Spermidine biosynthesis</keyword>
<organism evidence="5">
    <name type="scientific">Trypanosoma vivax (strain Y486)</name>
    <dbReference type="NCBI Taxonomy" id="1055687"/>
    <lineage>
        <taxon>Eukaryota</taxon>
        <taxon>Discoba</taxon>
        <taxon>Euglenozoa</taxon>
        <taxon>Kinetoplastea</taxon>
        <taxon>Metakinetoplastina</taxon>
        <taxon>Trypanosomatida</taxon>
        <taxon>Trypanosomatidae</taxon>
        <taxon>Trypanosoma</taxon>
        <taxon>Duttonella</taxon>
    </lineage>
</organism>
<evidence type="ECO:0000256" key="3">
    <source>
        <dbReference type="ARBA" id="ARBA00023066"/>
    </source>
</evidence>
<dbReference type="Pfam" id="PF01536">
    <property type="entry name" value="SAM_decarbox"/>
    <property type="match status" value="1"/>
</dbReference>
<dbReference type="OMA" id="FETNAKA"/>
<keyword evidence="4" id="KW-0620">Polyamine biosynthesis</keyword>
<reference evidence="5" key="1">
    <citation type="journal article" date="2012" name="Proc. Natl. Acad. Sci. U.S.A.">
        <title>Antigenic diversity is generated by distinct evolutionary mechanisms in African trypanosome species.</title>
        <authorList>
            <person name="Jackson A.P."/>
            <person name="Berry A."/>
            <person name="Aslett M."/>
            <person name="Allison H.C."/>
            <person name="Burton P."/>
            <person name="Vavrova-Anderson J."/>
            <person name="Brown R."/>
            <person name="Browne H."/>
            <person name="Corton N."/>
            <person name="Hauser H."/>
            <person name="Gamble J."/>
            <person name="Gilderthorp R."/>
            <person name="Marcello L."/>
            <person name="McQuillan J."/>
            <person name="Otto T.D."/>
            <person name="Quail M.A."/>
            <person name="Sanders M.J."/>
            <person name="van Tonder A."/>
            <person name="Ginger M.L."/>
            <person name="Field M.C."/>
            <person name="Barry J.D."/>
            <person name="Hertz-Fowler C."/>
            <person name="Berriman M."/>
        </authorList>
    </citation>
    <scope>NUCLEOTIDE SEQUENCE</scope>
    <source>
        <strain evidence="5">Y486</strain>
    </source>
</reference>
<dbReference type="EMBL" id="HE573022">
    <property type="protein sequence ID" value="CCC48595.1"/>
    <property type="molecule type" value="Genomic_DNA"/>
</dbReference>
<dbReference type="VEuPathDB" id="TriTrypDB:TvY486_0603860"/>
<dbReference type="InterPro" id="IPR048283">
    <property type="entry name" value="AdoMetDC-like"/>
</dbReference>
<dbReference type="PANTHER" id="PTHR11570:SF2">
    <property type="entry name" value="DECARBOXYLASE PROENZYME-LIKE, PUTATIVE-RELATED"/>
    <property type="match status" value="1"/>
</dbReference>
<proteinExistence type="inferred from homology"/>
<dbReference type="GO" id="GO:0005829">
    <property type="term" value="C:cytosol"/>
    <property type="evidence" value="ECO:0007669"/>
    <property type="project" value="TreeGrafter"/>
</dbReference>
<dbReference type="SUPFAM" id="SSF56276">
    <property type="entry name" value="S-adenosylmethionine decarboxylase"/>
    <property type="match status" value="1"/>
</dbReference>
<comment type="similarity">
    <text evidence="2">Belongs to the eukaryotic AdoMetDC family.</text>
</comment>
<name>G0TXA5_TRYVY</name>
<dbReference type="Gene3D" id="3.60.90.10">
    <property type="entry name" value="S-adenosylmethionine decarboxylase"/>
    <property type="match status" value="1"/>
</dbReference>
<protein>
    <submittedName>
        <fullName evidence="5">S-adenosylmethionine decarboxylase regulator</fullName>
        <ecNumber evidence="5">4.1.1.50</ecNumber>
    </submittedName>
</protein>
<sequence length="325" mass="36121">MTVAWWNSERRPKSVHGLMALWGGFSEPKKAADCCLEKRLELDLVQSPAISTITVKELETALAHAGESLVQHSSDKGLQTLKFGRSLLLLAPNRMVISTTTSVMLHTVVRPLLELLHTHNITVEWASFTRVNYASPWTTATEISDIMAQEYAELKSVFPSGHPYLTGPVDRSHFFIFVYDGINRVASDPRPEEDVQLNVYMYNVQLNKMSYEANEPSEGLQSVISYSATEYETLRVSSVDASGPFATFETNVARAAKASTTLISDLLGRYRPEYATVLVLQDSRAKNPEVCSVSSNLNGYNVVHRGASYFGGNYVLHQVMFTQTA</sequence>
<dbReference type="InterPro" id="IPR016067">
    <property type="entry name" value="S-AdoMet_deCO2ase_core"/>
</dbReference>
<gene>
    <name evidence="5" type="ORF">TVY486_0603860</name>
</gene>
<dbReference type="AlphaFoldDB" id="G0TXA5"/>
<accession>G0TXA5</accession>
<evidence type="ECO:0000256" key="2">
    <source>
        <dbReference type="ARBA" id="ARBA00008466"/>
    </source>
</evidence>
<dbReference type="GO" id="GO:0006597">
    <property type="term" value="P:spermine biosynthetic process"/>
    <property type="evidence" value="ECO:0007669"/>
    <property type="project" value="TreeGrafter"/>
</dbReference>
<dbReference type="PANTHER" id="PTHR11570">
    <property type="entry name" value="S-ADENOSYLMETHIONINE DECARBOXYLASE"/>
    <property type="match status" value="1"/>
</dbReference>
<dbReference type="GO" id="GO:0004014">
    <property type="term" value="F:adenosylmethionine decarboxylase activity"/>
    <property type="evidence" value="ECO:0007669"/>
    <property type="project" value="UniProtKB-EC"/>
</dbReference>
<evidence type="ECO:0000256" key="1">
    <source>
        <dbReference type="ARBA" id="ARBA00004911"/>
    </source>
</evidence>
<comment type="pathway">
    <text evidence="1">Amine and polyamine biosynthesis; S-adenosylmethioninamine biosynthesis; S-adenosylmethioninamine from S-adenosyl-L-methionine: step 1/1.</text>
</comment>
<dbReference type="EC" id="4.1.1.50" evidence="5"/>
<evidence type="ECO:0000256" key="4">
    <source>
        <dbReference type="ARBA" id="ARBA00023115"/>
    </source>
</evidence>